<organism evidence="10 11">
    <name type="scientific">Henriciella pelagia</name>
    <dbReference type="NCBI Taxonomy" id="1977912"/>
    <lineage>
        <taxon>Bacteria</taxon>
        <taxon>Pseudomonadati</taxon>
        <taxon>Pseudomonadota</taxon>
        <taxon>Alphaproteobacteria</taxon>
        <taxon>Hyphomonadales</taxon>
        <taxon>Hyphomonadaceae</taxon>
        <taxon>Henriciella</taxon>
    </lineage>
</organism>
<keyword evidence="3" id="KW-0645">Protease</keyword>
<gene>
    <name evidence="10" type="ORF">GCM10011503_09680</name>
</gene>
<evidence type="ECO:0000256" key="2">
    <source>
        <dbReference type="ARBA" id="ARBA00005988"/>
    </source>
</evidence>
<proteinExistence type="inferred from homology"/>
<evidence type="ECO:0000256" key="8">
    <source>
        <dbReference type="SAM" id="SignalP"/>
    </source>
</evidence>
<accession>A0ABQ1JCV4</accession>
<dbReference type="CDD" id="cd06238">
    <property type="entry name" value="M14-like"/>
    <property type="match status" value="1"/>
</dbReference>
<evidence type="ECO:0000256" key="5">
    <source>
        <dbReference type="ARBA" id="ARBA00022833"/>
    </source>
</evidence>
<dbReference type="SMART" id="SM00631">
    <property type="entry name" value="Zn_pept"/>
    <property type="match status" value="1"/>
</dbReference>
<protein>
    <submittedName>
        <fullName evidence="10">Peptidase M14</fullName>
    </submittedName>
</protein>
<comment type="similarity">
    <text evidence="2 7">Belongs to the peptidase M14 family.</text>
</comment>
<dbReference type="PANTHER" id="PTHR11705">
    <property type="entry name" value="PROTEASE FAMILY M14 CARBOXYPEPTIDASE A,B"/>
    <property type="match status" value="1"/>
</dbReference>
<dbReference type="RefSeq" id="WP_084391611.1">
    <property type="nucleotide sequence ID" value="NZ_BMKF01000001.1"/>
</dbReference>
<comment type="caution">
    <text evidence="10">The sequence shown here is derived from an EMBL/GenBank/DDBJ whole genome shotgun (WGS) entry which is preliminary data.</text>
</comment>
<dbReference type="Pfam" id="PF00246">
    <property type="entry name" value="Peptidase_M14"/>
    <property type="match status" value="1"/>
</dbReference>
<evidence type="ECO:0000313" key="10">
    <source>
        <dbReference type="EMBL" id="GGB63053.1"/>
    </source>
</evidence>
<keyword evidence="8" id="KW-0732">Signal</keyword>
<dbReference type="PANTHER" id="PTHR11705:SF143">
    <property type="entry name" value="SLL0236 PROTEIN"/>
    <property type="match status" value="1"/>
</dbReference>
<feature type="signal peptide" evidence="8">
    <location>
        <begin position="1"/>
        <end position="19"/>
    </location>
</feature>
<evidence type="ECO:0000256" key="1">
    <source>
        <dbReference type="ARBA" id="ARBA00001947"/>
    </source>
</evidence>
<feature type="chain" id="PRO_5046768687" evidence="8">
    <location>
        <begin position="20"/>
        <end position="881"/>
    </location>
</feature>
<name>A0ABQ1JCV4_9PROT</name>
<dbReference type="SUPFAM" id="SSF53187">
    <property type="entry name" value="Zn-dependent exopeptidases"/>
    <property type="match status" value="1"/>
</dbReference>
<dbReference type="Proteomes" id="UP000628854">
    <property type="component" value="Unassembled WGS sequence"/>
</dbReference>
<keyword evidence="5" id="KW-0862">Zinc</keyword>
<evidence type="ECO:0000256" key="3">
    <source>
        <dbReference type="ARBA" id="ARBA00022670"/>
    </source>
</evidence>
<reference evidence="11" key="1">
    <citation type="journal article" date="2019" name="Int. J. Syst. Evol. Microbiol.">
        <title>The Global Catalogue of Microorganisms (GCM) 10K type strain sequencing project: providing services to taxonomists for standard genome sequencing and annotation.</title>
        <authorList>
            <consortium name="The Broad Institute Genomics Platform"/>
            <consortium name="The Broad Institute Genome Sequencing Center for Infectious Disease"/>
            <person name="Wu L."/>
            <person name="Ma J."/>
        </authorList>
    </citation>
    <scope>NUCLEOTIDE SEQUENCE [LARGE SCALE GENOMIC DNA]</scope>
    <source>
        <strain evidence="11">CGMCC 1.15928</strain>
    </source>
</reference>
<dbReference type="Gene3D" id="3.40.630.10">
    <property type="entry name" value="Zn peptidases"/>
    <property type="match status" value="1"/>
</dbReference>
<evidence type="ECO:0000313" key="11">
    <source>
        <dbReference type="Proteomes" id="UP000628854"/>
    </source>
</evidence>
<sequence length="881" mass="95588">MKLIASLMAALSLCGLAHAQSFLDINADPAIPTLEQEIGHAPGDEITRPEDAIAYMEALAEAAPDRMQITEYAESWEGRPLIYAVISSPENMTRLEQTKANLSRLASGAQLSAQDRADILTSTPAVVWLSYSVHGNEISGTDAGLALAYHLLAARGDAIVDQILRETIIIIDPMQNPDGRARFVHSFEAARGLESFADRASAEHDEPWPAGRFNHYLFDMNRDWFALTQPETRGRVAGILEWNPVVVVDAHEMSGDSSYFFAPAADPFNPNITDAQKAKQALIGRNHARWFDQRGYDYFTREVYDAFYPGYGDMWPTLGGAIAMTYEQGSARGLKFERSDGRVLTYKDGVEHHFIATLSTAEVVANNHDLFLGDFATYRQQAIADARGASDRYFIFDLADRRWQAEQLARRLAAQDIIVQRVGPGFEACGTRYPDGAIVVDRAQPSGKRIATLLQKETNLPEDFVDEQESRRDRGLNHELYDVTAWSLPLMDGVTSRTCARANLSNATRIAPDDAIRAITASTSAYGYAIPWTDTGQAKLAFAALQDGAFGRVTSEAFIAEGRSFPRGTIVFPAAANEVDLGARLNAIATEIGAEVVSLRSSWVEDGPNYGSDKFTPVSVPKVAMAWGEGTSATDAGAARYVIERQLGLPVTPIRVRSLARADLDRYDVIILPSTSYGFEGRLGGGGTAALKSYVQRGGVLVGFGSAVSYLADEDAGLLSTRQELAYSDAEANGKEDEEGPAKGTLIEDDEAYEAIVAHSHASPEDVPGVLANVVADTDHWLSSGYDAAVALYTGSGIYQPLNAADGTNVFRFAGADDLVASGYLWEENRAQLAYKPFVMVQPEGAGMVIGFTQSPVTRAYLNGLDLLLANAILFGPSHTR</sequence>
<comment type="cofactor">
    <cofactor evidence="1">
        <name>Zn(2+)</name>
        <dbReference type="ChEBI" id="CHEBI:29105"/>
    </cofactor>
</comment>
<evidence type="ECO:0000256" key="4">
    <source>
        <dbReference type="ARBA" id="ARBA00022801"/>
    </source>
</evidence>
<dbReference type="InterPro" id="IPR029062">
    <property type="entry name" value="Class_I_gatase-like"/>
</dbReference>
<keyword evidence="6" id="KW-0482">Metalloprotease</keyword>
<evidence type="ECO:0000256" key="6">
    <source>
        <dbReference type="ARBA" id="ARBA00023049"/>
    </source>
</evidence>
<dbReference type="InterPro" id="IPR000834">
    <property type="entry name" value="Peptidase_M14"/>
</dbReference>
<evidence type="ECO:0000256" key="7">
    <source>
        <dbReference type="PROSITE-ProRule" id="PRU01379"/>
    </source>
</evidence>
<dbReference type="CDD" id="cd03143">
    <property type="entry name" value="A4_beta-galactosidase_middle_domain"/>
    <property type="match status" value="1"/>
</dbReference>
<evidence type="ECO:0000259" key="9">
    <source>
        <dbReference type="PROSITE" id="PS52035"/>
    </source>
</evidence>
<keyword evidence="11" id="KW-1185">Reference proteome</keyword>
<feature type="domain" description="Peptidase M14" evidence="9">
    <location>
        <begin position="45"/>
        <end position="364"/>
    </location>
</feature>
<dbReference type="EMBL" id="BMKF01000001">
    <property type="protein sequence ID" value="GGB63053.1"/>
    <property type="molecule type" value="Genomic_DNA"/>
</dbReference>
<keyword evidence="4" id="KW-0378">Hydrolase</keyword>
<dbReference type="PROSITE" id="PS52035">
    <property type="entry name" value="PEPTIDASE_M14"/>
    <property type="match status" value="1"/>
</dbReference>
<feature type="active site" description="Proton donor/acceptor" evidence="7">
    <location>
        <position position="337"/>
    </location>
</feature>
<dbReference type="SUPFAM" id="SSF52317">
    <property type="entry name" value="Class I glutamine amidotransferase-like"/>
    <property type="match status" value="1"/>
</dbReference>